<accession>A0ABU5VYX6</accession>
<keyword evidence="1" id="KW-0175">Coiled coil</keyword>
<feature type="coiled-coil region" evidence="1">
    <location>
        <begin position="477"/>
        <end position="504"/>
    </location>
</feature>
<feature type="chain" id="PRO_5046119135" evidence="2">
    <location>
        <begin position="19"/>
        <end position="587"/>
    </location>
</feature>
<evidence type="ECO:0000256" key="1">
    <source>
        <dbReference type="SAM" id="Coils"/>
    </source>
</evidence>
<evidence type="ECO:0000313" key="3">
    <source>
        <dbReference type="EMBL" id="MEA9358264.1"/>
    </source>
</evidence>
<proteinExistence type="predicted"/>
<evidence type="ECO:0000313" key="4">
    <source>
        <dbReference type="Proteomes" id="UP001302274"/>
    </source>
</evidence>
<reference evidence="3 4" key="1">
    <citation type="submission" date="2023-11" db="EMBL/GenBank/DDBJ databases">
        <title>A Novel Polar Bacteriovorax (B. antarcticus) Isolated from the Biocrust in Antarctica.</title>
        <authorList>
            <person name="Mun W."/>
            <person name="Choi S.Y."/>
            <person name="Mitchell R.J."/>
        </authorList>
    </citation>
    <scope>NUCLEOTIDE SEQUENCE [LARGE SCALE GENOMIC DNA]</scope>
    <source>
        <strain evidence="3 4">PP10</strain>
    </source>
</reference>
<sequence length="587" mass="65105">MKTYFIIIFILMNAIAMAADSTPKKNDVSGGIVINDSLQKLMKIEGVEPIYADCQKRYAVETETQTSDTFTCLWDAVKKNTALKKQVQEVYAQELKGEKTAPEEGRAPASTSQLSLTARKASIATDYESDPAVAALSDYYGKKLDVILNPDVALTVEERKKNTILSVDHRQFIDLYKSELGKTIISAFTSYCLDTVPDSCACSQAEQKVCVEDKSKCTCESSSCVISSDETQRKKDRESNLKSLRSADLKSNSSDGIKWNMCIGSVSKACVKDPSSDHAETSKRACLIMDYVKSARKNIMVADTQLTFYNDLNSTQTANIASNMKAITDLKKTSSDALLDMTSTDVKTALEKPLNSKLKDLEGCYKDGVIVNAKACEKYLSVNKDENDKALAELGMRQIAQESILEEELSSSPQKVKDYLKEEGYSKQEIETMTADQKSIDQVKKEILDRYSNQKAAIIKEMAERIAAKTSATDGKIENVDANINKLDKIKKELESRSSDLQNLVYFNNVVSSYLEVDDRKGNSSRNTASLFAEANSLEDDQGKLIKDQIKNASLKDQKGNADTTNLEVKTINDAFLKYSVQKDKNK</sequence>
<dbReference type="Proteomes" id="UP001302274">
    <property type="component" value="Unassembled WGS sequence"/>
</dbReference>
<evidence type="ECO:0000256" key="2">
    <source>
        <dbReference type="SAM" id="SignalP"/>
    </source>
</evidence>
<dbReference type="RefSeq" id="WP_323578592.1">
    <property type="nucleotide sequence ID" value="NZ_JAYGJQ010000003.1"/>
</dbReference>
<name>A0ABU5VYX6_9BACT</name>
<keyword evidence="4" id="KW-1185">Reference proteome</keyword>
<comment type="caution">
    <text evidence="3">The sequence shown here is derived from an EMBL/GenBank/DDBJ whole genome shotgun (WGS) entry which is preliminary data.</text>
</comment>
<organism evidence="3 4">
    <name type="scientific">Bacteriovorax antarcticus</name>
    <dbReference type="NCBI Taxonomy" id="3088717"/>
    <lineage>
        <taxon>Bacteria</taxon>
        <taxon>Pseudomonadati</taxon>
        <taxon>Bdellovibrionota</taxon>
        <taxon>Bacteriovoracia</taxon>
        <taxon>Bacteriovoracales</taxon>
        <taxon>Bacteriovoracaceae</taxon>
        <taxon>Bacteriovorax</taxon>
    </lineage>
</organism>
<feature type="signal peptide" evidence="2">
    <location>
        <begin position="1"/>
        <end position="18"/>
    </location>
</feature>
<gene>
    <name evidence="3" type="ORF">SHI21_18660</name>
</gene>
<keyword evidence="2" id="KW-0732">Signal</keyword>
<dbReference type="EMBL" id="JAYGJQ010000003">
    <property type="protein sequence ID" value="MEA9358264.1"/>
    <property type="molecule type" value="Genomic_DNA"/>
</dbReference>
<protein>
    <submittedName>
        <fullName evidence="3">Uncharacterized protein</fullName>
    </submittedName>
</protein>